<dbReference type="Gene3D" id="3.20.20.150">
    <property type="entry name" value="Divalent-metal-dependent TIM barrel enzymes"/>
    <property type="match status" value="1"/>
</dbReference>
<dbReference type="EMBL" id="CP121689">
    <property type="protein sequence ID" value="WZL76599.1"/>
    <property type="molecule type" value="Genomic_DNA"/>
</dbReference>
<organism evidence="4 5">
    <name type="scientific">Thermatribacter velox</name>
    <dbReference type="NCBI Taxonomy" id="3039681"/>
    <lineage>
        <taxon>Bacteria</taxon>
        <taxon>Pseudomonadati</taxon>
        <taxon>Atribacterota</taxon>
        <taxon>Atribacteria</taxon>
        <taxon>Atribacterales</taxon>
        <taxon>Thermatribacteraceae</taxon>
        <taxon>Thermatribacter</taxon>
    </lineage>
</organism>
<proteinExistence type="inferred from homology"/>
<evidence type="ECO:0000256" key="2">
    <source>
        <dbReference type="PIRNR" id="PIRNR006241"/>
    </source>
</evidence>
<protein>
    <submittedName>
        <fullName evidence="4">TIM barrel protein</fullName>
    </submittedName>
</protein>
<dbReference type="Pfam" id="PF01261">
    <property type="entry name" value="AP_endonuc_2"/>
    <property type="match status" value="1"/>
</dbReference>
<dbReference type="InterPro" id="IPR050417">
    <property type="entry name" value="Sugar_Epim/Isomerase"/>
</dbReference>
<dbReference type="Proteomes" id="UP001461341">
    <property type="component" value="Chromosome"/>
</dbReference>
<dbReference type="PANTHER" id="PTHR43489">
    <property type="entry name" value="ISOMERASE"/>
    <property type="match status" value="1"/>
</dbReference>
<keyword evidence="5" id="KW-1185">Reference proteome</keyword>
<dbReference type="SUPFAM" id="SSF51658">
    <property type="entry name" value="Xylose isomerase-like"/>
    <property type="match status" value="1"/>
</dbReference>
<feature type="domain" description="Xylose isomerase-like TIM barrel" evidence="3">
    <location>
        <begin position="23"/>
        <end position="255"/>
    </location>
</feature>
<sequence>MRVALCIETIFREFPFEERFSSTKASGFDYVEFWTWRDKDIEKIKQLCFENEVKIAAFSGDQDFSLVDEHERKQYVDFVKESIESALKLDCHCLVLHSNALDKNGRVLRSYDEIGYEQKIQTMIDTLRILAPFAEEAGVTLVLEALNTKVDHPGNFLATTEDAIKVIRSVNSPNVKILYDIYHMQIMEGNLINTLREYIDFIGHIHIADVPGRNEPGTGEINYVNILRALESLNYKGAVGFELFPLRSSEEAVRAIQALF</sequence>
<accession>A0ABZ2YC76</accession>
<dbReference type="InterPro" id="IPR013022">
    <property type="entry name" value="Xyl_isomerase-like_TIM-brl"/>
</dbReference>
<evidence type="ECO:0000313" key="5">
    <source>
        <dbReference type="Proteomes" id="UP001461341"/>
    </source>
</evidence>
<dbReference type="PIRSF" id="PIRSF006241">
    <property type="entry name" value="HyI"/>
    <property type="match status" value="1"/>
</dbReference>
<evidence type="ECO:0000313" key="4">
    <source>
        <dbReference type="EMBL" id="WZL76599.1"/>
    </source>
</evidence>
<dbReference type="InterPro" id="IPR026040">
    <property type="entry name" value="HyI-like"/>
</dbReference>
<gene>
    <name evidence="4" type="ORF">QBE54_02375</name>
</gene>
<evidence type="ECO:0000259" key="3">
    <source>
        <dbReference type="Pfam" id="PF01261"/>
    </source>
</evidence>
<dbReference type="RefSeq" id="WP_369018763.1">
    <property type="nucleotide sequence ID" value="NZ_CP121689.1"/>
</dbReference>
<name>A0ABZ2YC76_9BACT</name>
<evidence type="ECO:0000256" key="1">
    <source>
        <dbReference type="ARBA" id="ARBA00023235"/>
    </source>
</evidence>
<keyword evidence="1 2" id="KW-0413">Isomerase</keyword>
<dbReference type="InterPro" id="IPR036237">
    <property type="entry name" value="Xyl_isomerase-like_sf"/>
</dbReference>
<comment type="similarity">
    <text evidence="2">Belongs to the hyi family.</text>
</comment>
<reference evidence="4 5" key="1">
    <citation type="submission" date="2023-03" db="EMBL/GenBank/DDBJ databases">
        <title>Novel Species.</title>
        <authorList>
            <person name="Ma S."/>
        </authorList>
    </citation>
    <scope>NUCLEOTIDE SEQUENCE [LARGE SCALE GENOMIC DNA]</scope>
    <source>
        <strain evidence="4 5">B11</strain>
    </source>
</reference>